<accession>E3SI42</accession>
<dbReference type="RefSeq" id="YP_004322926.1">
    <property type="nucleotide sequence ID" value="NC_015282.1"/>
</dbReference>
<evidence type="ECO:0000313" key="2">
    <source>
        <dbReference type="Proteomes" id="UP000006523"/>
    </source>
</evidence>
<evidence type="ECO:0000313" key="1">
    <source>
        <dbReference type="EMBL" id="ADO97315.1"/>
    </source>
</evidence>
<sequence>MMDNMQGIYDTIYSTFDLGPGFWNRELRTMDLEGFMSYHWIDPRGNLWTVDHTGTYDFEDFGEKFKIVKSINHGRVSPFPITKQLELYPAHWTAHYAPTPSAMVTFVEGHVEQVLFSSHT</sequence>
<dbReference type="GeneID" id="10327593"/>
<dbReference type="Proteomes" id="UP000006523">
    <property type="component" value="Segment"/>
</dbReference>
<reference evidence="1 2" key="1">
    <citation type="journal article" date="2010" name="Environ. Microbiol.">
        <title>Genomic analysis of oceanic cyanobacterial myoviruses compared with T4-like myoviruses from diverse hosts and environments.</title>
        <authorList>
            <person name="Sullivan M.B."/>
            <person name="Huang K.H."/>
            <person name="Ignacio-Espinoza J.C."/>
            <person name="Berlin A.M."/>
            <person name="Kelly L."/>
            <person name="Weigele P.R."/>
            <person name="DeFrancesco A.S."/>
            <person name="Kern S.E."/>
            <person name="Thompson L.R."/>
            <person name="Young S."/>
            <person name="Yandava C."/>
            <person name="Fu R."/>
            <person name="Krastins B."/>
            <person name="Chase M."/>
            <person name="Sarracino D."/>
            <person name="Osburne M.S."/>
            <person name="Henn M.R."/>
            <person name="Chisholm S.W."/>
        </authorList>
    </citation>
    <scope>NUCLEOTIDE SEQUENCE [LARGE SCALE GENOMIC DNA]</scope>
    <source>
        <strain evidence="1">6501-1</strain>
    </source>
</reference>
<name>E3SI42_9CAUD</name>
<organism evidence="1 2">
    <name type="scientific">Synechococcus phage S-SM1</name>
    <dbReference type="NCBI Taxonomy" id="444859"/>
    <lineage>
        <taxon>Viruses</taxon>
        <taxon>Duplodnaviria</taxon>
        <taxon>Heunggongvirae</taxon>
        <taxon>Uroviricota</taxon>
        <taxon>Caudoviricetes</taxon>
        <taxon>Pantevenvirales</taxon>
        <taxon>Kyanoviridae</taxon>
        <taxon>Thetisvirus</taxon>
        <taxon>Thetisvirus ssm1</taxon>
    </lineage>
</organism>
<protein>
    <submittedName>
        <fullName evidence="1">Uncharacterized protein</fullName>
    </submittedName>
</protein>
<dbReference type="EMBL" id="GU071094">
    <property type="protein sequence ID" value="ADO97315.1"/>
    <property type="molecule type" value="Genomic_DNA"/>
</dbReference>
<gene>
    <name evidence="1" type="ORF">SSM1_035</name>
</gene>
<dbReference type="KEGG" id="vg:10327593"/>
<keyword evidence="2" id="KW-1185">Reference proteome</keyword>
<dbReference type="OrthoDB" id="16433at10239"/>
<proteinExistence type="predicted"/>